<accession>A0A068NU98</accession>
<dbReference type="eggNOG" id="COG0500">
    <property type="taxonomic scope" value="Bacteria"/>
</dbReference>
<dbReference type="InterPro" id="IPR041698">
    <property type="entry name" value="Methyltransf_25"/>
</dbReference>
<dbReference type="OrthoDB" id="9804312at2"/>
<dbReference type="Pfam" id="PF13649">
    <property type="entry name" value="Methyltransf_25"/>
    <property type="match status" value="1"/>
</dbReference>
<dbReference type="EMBL" id="CP007139">
    <property type="protein sequence ID" value="AIE85184.1"/>
    <property type="molecule type" value="Genomic_DNA"/>
</dbReference>
<dbReference type="Proteomes" id="UP000027982">
    <property type="component" value="Chromosome"/>
</dbReference>
<dbReference type="RefSeq" id="WP_052547647.1">
    <property type="nucleotide sequence ID" value="NZ_CP007139.1"/>
</dbReference>
<sequence>MDPRELGLAQARPIQDAANLPISELELRIQELPPPDQVVRIADLGAVAEAAAKFLVERGREVIMCPFTFSSQPSEPMRLWEPNPLLARYVDAAQAGNAIDLACGTGRDAIFLASAGWRVTAVDVLEDALERGKLSASRLLGDAASRIEWICADVSTVAIPKVDLATIFFFLDRDLVRRAVTALRPGGTLLLETFTPTHRAAKGKPRNPGLVLSTSDAQDLVGHTSSLEIEEGWHGDRHTIRVSAKI</sequence>
<dbReference type="KEGG" id="fgi:OP10G_1816"/>
<keyword evidence="2" id="KW-0489">Methyltransferase</keyword>
<keyword evidence="3" id="KW-1185">Reference proteome</keyword>
<dbReference type="CDD" id="cd02440">
    <property type="entry name" value="AdoMet_MTases"/>
    <property type="match status" value="1"/>
</dbReference>
<dbReference type="SUPFAM" id="SSF53335">
    <property type="entry name" value="S-adenosyl-L-methionine-dependent methyltransferases"/>
    <property type="match status" value="1"/>
</dbReference>
<evidence type="ECO:0000313" key="2">
    <source>
        <dbReference type="EMBL" id="AIE85184.1"/>
    </source>
</evidence>
<dbReference type="HOGENOM" id="CLU_059838_0_0_0"/>
<dbReference type="AlphaFoldDB" id="A0A068NU98"/>
<evidence type="ECO:0000259" key="1">
    <source>
        <dbReference type="Pfam" id="PF13649"/>
    </source>
</evidence>
<dbReference type="Gene3D" id="3.40.50.150">
    <property type="entry name" value="Vaccinia Virus protein VP39"/>
    <property type="match status" value="1"/>
</dbReference>
<organism evidence="2 3">
    <name type="scientific">Fimbriimonas ginsengisoli Gsoil 348</name>
    <dbReference type="NCBI Taxonomy" id="661478"/>
    <lineage>
        <taxon>Bacteria</taxon>
        <taxon>Bacillati</taxon>
        <taxon>Armatimonadota</taxon>
        <taxon>Fimbriimonadia</taxon>
        <taxon>Fimbriimonadales</taxon>
        <taxon>Fimbriimonadaceae</taxon>
        <taxon>Fimbriimonas</taxon>
    </lineage>
</organism>
<feature type="domain" description="Methyltransferase" evidence="1">
    <location>
        <begin position="99"/>
        <end position="187"/>
    </location>
</feature>
<keyword evidence="2" id="KW-0808">Transferase</keyword>
<name>A0A068NU98_FIMGI</name>
<reference evidence="2 3" key="1">
    <citation type="journal article" date="2014" name="PLoS ONE">
        <title>The first complete genome sequence of the class fimbriimonadia in the phylum armatimonadetes.</title>
        <authorList>
            <person name="Hu Z.Y."/>
            <person name="Wang Y.Z."/>
            <person name="Im W.T."/>
            <person name="Wang S.Y."/>
            <person name="Zhao G.P."/>
            <person name="Zheng H.J."/>
            <person name="Quan Z.X."/>
        </authorList>
    </citation>
    <scope>NUCLEOTIDE SEQUENCE [LARGE SCALE GENOMIC DNA]</scope>
    <source>
        <strain evidence="2">Gsoil 348</strain>
    </source>
</reference>
<gene>
    <name evidence="2" type="ORF">OP10G_1816</name>
</gene>
<dbReference type="GO" id="GO:0032259">
    <property type="term" value="P:methylation"/>
    <property type="evidence" value="ECO:0007669"/>
    <property type="project" value="UniProtKB-KW"/>
</dbReference>
<proteinExistence type="predicted"/>
<protein>
    <submittedName>
        <fullName evidence="2">Putative methyltransferase</fullName>
    </submittedName>
</protein>
<dbReference type="SUPFAM" id="SSF52821">
    <property type="entry name" value="Rhodanese/Cell cycle control phosphatase"/>
    <property type="match status" value="1"/>
</dbReference>
<dbReference type="STRING" id="661478.OP10G_1816"/>
<dbReference type="InterPro" id="IPR029063">
    <property type="entry name" value="SAM-dependent_MTases_sf"/>
</dbReference>
<dbReference type="InterPro" id="IPR036873">
    <property type="entry name" value="Rhodanese-like_dom_sf"/>
</dbReference>
<evidence type="ECO:0000313" key="3">
    <source>
        <dbReference type="Proteomes" id="UP000027982"/>
    </source>
</evidence>
<dbReference type="GO" id="GO:0008168">
    <property type="term" value="F:methyltransferase activity"/>
    <property type="evidence" value="ECO:0007669"/>
    <property type="project" value="UniProtKB-KW"/>
</dbReference>